<sequence>MIQLIVFIVLTLLNNNIFSQINTNSAVTNQNFKATTSQQIPNFNNLNDFSKIINDTVWVASDYKRSEDLYIFFHNNTQAIQLAKMGELVEYPKEAYPIRLFKQNPAQRSAIFIVASKNRLLYYSFQLITPYFMGVSAGYENPEPLEKITLEHYFNNGYIMQLVY</sequence>
<keyword evidence="2" id="KW-1185">Reference proteome</keyword>
<evidence type="ECO:0000313" key="2">
    <source>
        <dbReference type="Proteomes" id="UP000240042"/>
    </source>
</evidence>
<dbReference type="STRING" id="34097.SAMN02745150_00613"/>
<reference evidence="2" key="1">
    <citation type="submission" date="2016-10" db="EMBL/GenBank/DDBJ databases">
        <authorList>
            <person name="Varghese N."/>
            <person name="Submissions S."/>
        </authorList>
    </citation>
    <scope>NUCLEOTIDE SEQUENCE [LARGE SCALE GENOMIC DNA]</scope>
    <source>
        <strain evidence="2">ATCC 43811</strain>
    </source>
</reference>
<gene>
    <name evidence="1" type="ORF">SAMN02745150_00613</name>
</gene>
<accession>A0A1I1DR90</accession>
<dbReference type="AlphaFoldDB" id="A0A1I1DR90"/>
<protein>
    <submittedName>
        <fullName evidence="1">Uncharacterized protein</fullName>
    </submittedName>
</protein>
<dbReference type="RefSeq" id="WP_092318500.1">
    <property type="nucleotide sequence ID" value="NZ_FOKY01000002.1"/>
</dbReference>
<organism evidence="1 2">
    <name type="scientific">Brevinema andersonii</name>
    <dbReference type="NCBI Taxonomy" id="34097"/>
    <lineage>
        <taxon>Bacteria</taxon>
        <taxon>Pseudomonadati</taxon>
        <taxon>Spirochaetota</taxon>
        <taxon>Spirochaetia</taxon>
        <taxon>Brevinematales</taxon>
        <taxon>Brevinemataceae</taxon>
        <taxon>Brevinema</taxon>
    </lineage>
</organism>
<evidence type="ECO:0000313" key="1">
    <source>
        <dbReference type="EMBL" id="SFB75210.1"/>
    </source>
</evidence>
<name>A0A1I1DR90_BREAD</name>
<dbReference type="EMBL" id="FOKY01000002">
    <property type="protein sequence ID" value="SFB75210.1"/>
    <property type="molecule type" value="Genomic_DNA"/>
</dbReference>
<proteinExistence type="predicted"/>
<dbReference type="Proteomes" id="UP000240042">
    <property type="component" value="Unassembled WGS sequence"/>
</dbReference>